<comment type="caution">
    <text evidence="2">The sequence shown here is derived from an EMBL/GenBank/DDBJ whole genome shotgun (WGS) entry which is preliminary data.</text>
</comment>
<sequence length="335" mass="37940">MNSLFAEKEITFNGKKQICGTLTIPVEIAEKNKLPAVLFISGSGPLDRNANGPKGKFQLNVYKELAEYMTALGFITLRFDKRGTGKSDGDFISTGFWDFVDDAEKAFLYLKNCPEVDPDKIIVLGHSEGTIIGTALSERQPINGLMLLSGGVGNLDEFTAHQRKLAYQELRKSKGLKGILMRLLINEEKQEAKSRRLMQKMFDSNKDVYKILFFIKQPVKWMKEHFAYDTRVALKKVTCPVLAILGDKDPLVDRDLLKELPALVKGDCETHIIKNMEHGFRVQTEEMTILKMKKLLKVLPSRPLNQEGLDALSKWLYEYYLAETNTQQSLVDTGK</sequence>
<dbReference type="Proteomes" id="UP001258181">
    <property type="component" value="Unassembled WGS sequence"/>
</dbReference>
<dbReference type="EMBL" id="JAVDWA010000001">
    <property type="protein sequence ID" value="MDR7071819.1"/>
    <property type="molecule type" value="Genomic_DNA"/>
</dbReference>
<accession>A0ABU1TXA5</accession>
<dbReference type="InterPro" id="IPR029058">
    <property type="entry name" value="AB_hydrolase_fold"/>
</dbReference>
<dbReference type="InterPro" id="IPR053145">
    <property type="entry name" value="AB_hydrolase_Est10"/>
</dbReference>
<dbReference type="Gene3D" id="3.40.50.1820">
    <property type="entry name" value="alpha/beta hydrolase"/>
    <property type="match status" value="1"/>
</dbReference>
<dbReference type="RefSeq" id="WP_310256643.1">
    <property type="nucleotide sequence ID" value="NZ_JAVDWA010000001.1"/>
</dbReference>
<gene>
    <name evidence="2" type="ORF">J2X07_000794</name>
</gene>
<keyword evidence="3" id="KW-1185">Reference proteome</keyword>
<dbReference type="PANTHER" id="PTHR43265:SF1">
    <property type="entry name" value="ESTERASE ESTD"/>
    <property type="match status" value="1"/>
</dbReference>
<dbReference type="Pfam" id="PF12146">
    <property type="entry name" value="Hydrolase_4"/>
    <property type="match status" value="1"/>
</dbReference>
<organism evidence="2 3">
    <name type="scientific">Fictibacillus barbaricus</name>
    <dbReference type="NCBI Taxonomy" id="182136"/>
    <lineage>
        <taxon>Bacteria</taxon>
        <taxon>Bacillati</taxon>
        <taxon>Bacillota</taxon>
        <taxon>Bacilli</taxon>
        <taxon>Bacillales</taxon>
        <taxon>Fictibacillaceae</taxon>
        <taxon>Fictibacillus</taxon>
    </lineage>
</organism>
<evidence type="ECO:0000313" key="3">
    <source>
        <dbReference type="Proteomes" id="UP001258181"/>
    </source>
</evidence>
<dbReference type="SUPFAM" id="SSF53474">
    <property type="entry name" value="alpha/beta-Hydrolases"/>
    <property type="match status" value="1"/>
</dbReference>
<evidence type="ECO:0000313" key="2">
    <source>
        <dbReference type="EMBL" id="MDR7071819.1"/>
    </source>
</evidence>
<evidence type="ECO:0000259" key="1">
    <source>
        <dbReference type="Pfam" id="PF12146"/>
    </source>
</evidence>
<name>A0ABU1TXA5_9BACL</name>
<dbReference type="InterPro" id="IPR022742">
    <property type="entry name" value="Hydrolase_4"/>
</dbReference>
<feature type="domain" description="Serine aminopeptidase S33" evidence="1">
    <location>
        <begin position="60"/>
        <end position="279"/>
    </location>
</feature>
<protein>
    <submittedName>
        <fullName evidence="2">Pimeloyl-ACP methyl ester carboxylesterase</fullName>
    </submittedName>
</protein>
<proteinExistence type="predicted"/>
<dbReference type="PANTHER" id="PTHR43265">
    <property type="entry name" value="ESTERASE ESTD"/>
    <property type="match status" value="1"/>
</dbReference>
<reference evidence="2 3" key="1">
    <citation type="submission" date="2023-07" db="EMBL/GenBank/DDBJ databases">
        <title>Sorghum-associated microbial communities from plants grown in Nebraska, USA.</title>
        <authorList>
            <person name="Schachtman D."/>
        </authorList>
    </citation>
    <scope>NUCLEOTIDE SEQUENCE [LARGE SCALE GENOMIC DNA]</scope>
    <source>
        <strain evidence="2 3">BE211</strain>
    </source>
</reference>